<gene>
    <name evidence="2" type="ORF">A3207_00805</name>
</gene>
<dbReference type="AlphaFoldDB" id="A0A8J8TFM6"/>
<evidence type="ECO:0000313" key="2">
    <source>
        <dbReference type="EMBL" id="TQS84616.1"/>
    </source>
</evidence>
<evidence type="ECO:0008006" key="4">
    <source>
        <dbReference type="Google" id="ProtNLM"/>
    </source>
</evidence>
<evidence type="ECO:0000313" key="3">
    <source>
        <dbReference type="Proteomes" id="UP000752814"/>
    </source>
</evidence>
<feature type="compositionally biased region" description="Basic and acidic residues" evidence="1">
    <location>
        <begin position="15"/>
        <end position="24"/>
    </location>
</feature>
<dbReference type="InterPro" id="IPR024524">
    <property type="entry name" value="DUF3800"/>
</dbReference>
<accession>A0A8J8TFM6</accession>
<organism evidence="2 3">
    <name type="scientific">Candidatus Methanomassiliicoccus intestinalis</name>
    <dbReference type="NCBI Taxonomy" id="1406512"/>
    <lineage>
        <taxon>Archaea</taxon>
        <taxon>Methanobacteriati</taxon>
        <taxon>Thermoplasmatota</taxon>
        <taxon>Thermoplasmata</taxon>
        <taxon>Methanomassiliicoccales</taxon>
        <taxon>Methanomassiliicoccaceae</taxon>
        <taxon>Methanomassiliicoccus</taxon>
    </lineage>
</organism>
<name>A0A8J8TFM6_9ARCH</name>
<feature type="region of interest" description="Disordered" evidence="1">
    <location>
        <begin position="1"/>
        <end position="24"/>
    </location>
</feature>
<dbReference type="Proteomes" id="UP000752814">
    <property type="component" value="Unassembled WGS sequence"/>
</dbReference>
<comment type="caution">
    <text evidence="2">The sequence shown here is derived from an EMBL/GenBank/DDBJ whole genome shotgun (WGS) entry which is preliminary data.</text>
</comment>
<evidence type="ECO:0000256" key="1">
    <source>
        <dbReference type="SAM" id="MobiDB-lite"/>
    </source>
</evidence>
<dbReference type="Pfam" id="PF12686">
    <property type="entry name" value="DUF3800"/>
    <property type="match status" value="1"/>
</dbReference>
<dbReference type="EMBL" id="LVVT01000001">
    <property type="protein sequence ID" value="TQS84616.1"/>
    <property type="molecule type" value="Genomic_DNA"/>
</dbReference>
<dbReference type="OMA" id="CDRSIEN"/>
<sequence>MKQVDSRKKLLNPAEKTRSHKDAKNYVVLIDESGDLGKSPMSDPYLVFAASVTDKPEEYVRIAGSQPQNSSKYNKAGSELKFNRSSRKVRMEILDEISKLDPDIYAAAVLKSSPRWGEKGKMYRKALSEFAEFILEDSDDKQYYFLLDEHTAISPEKDPDLGCRICRRAASKKKKTIGCQIVSSKDTKSLQTHDFVVGAIGSAYNKNDDRYVKKLKKIKYKEGEAYAAKPNK</sequence>
<proteinExistence type="predicted"/>
<protein>
    <recommendedName>
        <fullName evidence="4">DUF3800 domain-containing protein</fullName>
    </recommendedName>
</protein>
<reference evidence="2" key="1">
    <citation type="submission" date="2016-03" db="EMBL/GenBank/DDBJ databases">
        <authorList>
            <person name="Borrel G."/>
            <person name="Mccann A."/>
            <person name="O'Toole P.W."/>
        </authorList>
    </citation>
    <scope>NUCLEOTIDE SEQUENCE</scope>
    <source>
        <strain evidence="2">183</strain>
    </source>
</reference>